<dbReference type="Gene3D" id="3.40.50.150">
    <property type="entry name" value="Vaccinia Virus protein VP39"/>
    <property type="match status" value="1"/>
</dbReference>
<gene>
    <name evidence="7" type="ORF">D9V30_10125</name>
</gene>
<dbReference type="InterPro" id="IPR046977">
    <property type="entry name" value="RsmC/RlmG"/>
</dbReference>
<accession>A0A3L6ZL95</accession>
<dbReference type="InterPro" id="IPR007848">
    <property type="entry name" value="Small_mtfrase_dom"/>
</dbReference>
<dbReference type="InterPro" id="IPR002052">
    <property type="entry name" value="DNA_methylase_N6_adenine_CS"/>
</dbReference>
<evidence type="ECO:0000313" key="7">
    <source>
        <dbReference type="EMBL" id="RLP68617.1"/>
    </source>
</evidence>
<dbReference type="GO" id="GO:0008757">
    <property type="term" value="F:S-adenosylmethionine-dependent methyltransferase activity"/>
    <property type="evidence" value="ECO:0007669"/>
    <property type="project" value="InterPro"/>
</dbReference>
<keyword evidence="4 7" id="KW-0808">Transferase</keyword>
<evidence type="ECO:0000256" key="1">
    <source>
        <dbReference type="ARBA" id="ARBA00022490"/>
    </source>
</evidence>
<feature type="domain" description="DUF7059" evidence="6">
    <location>
        <begin position="25"/>
        <end position="104"/>
    </location>
</feature>
<dbReference type="Pfam" id="PF05175">
    <property type="entry name" value="MTS"/>
    <property type="match status" value="1"/>
</dbReference>
<proteinExistence type="predicted"/>
<keyword evidence="3 7" id="KW-0489">Methyltransferase</keyword>
<dbReference type="InterPro" id="IPR029063">
    <property type="entry name" value="SAM-dependent_MTases_sf"/>
</dbReference>
<dbReference type="GO" id="GO:0008170">
    <property type="term" value="F:N-methyltransferase activity"/>
    <property type="evidence" value="ECO:0007669"/>
    <property type="project" value="UniProtKB-ARBA"/>
</dbReference>
<organism evidence="7 8">
    <name type="scientific">Mycetocola reblochoni</name>
    <dbReference type="NCBI Taxonomy" id="331618"/>
    <lineage>
        <taxon>Bacteria</taxon>
        <taxon>Bacillati</taxon>
        <taxon>Actinomycetota</taxon>
        <taxon>Actinomycetes</taxon>
        <taxon>Micrococcales</taxon>
        <taxon>Microbacteriaceae</taxon>
        <taxon>Mycetocola</taxon>
    </lineage>
</organism>
<feature type="domain" description="Methyltransferase small" evidence="5">
    <location>
        <begin position="173"/>
        <end position="311"/>
    </location>
</feature>
<evidence type="ECO:0000256" key="3">
    <source>
        <dbReference type="ARBA" id="ARBA00022603"/>
    </source>
</evidence>
<evidence type="ECO:0000256" key="4">
    <source>
        <dbReference type="ARBA" id="ARBA00022679"/>
    </source>
</evidence>
<dbReference type="GO" id="GO:0006364">
    <property type="term" value="P:rRNA processing"/>
    <property type="evidence" value="ECO:0007669"/>
    <property type="project" value="UniProtKB-KW"/>
</dbReference>
<dbReference type="PROSITE" id="PS00092">
    <property type="entry name" value="N6_MTASE"/>
    <property type="match status" value="1"/>
</dbReference>
<dbReference type="GO" id="GO:0003676">
    <property type="term" value="F:nucleic acid binding"/>
    <property type="evidence" value="ECO:0007669"/>
    <property type="project" value="InterPro"/>
</dbReference>
<dbReference type="GO" id="GO:0032259">
    <property type="term" value="P:methylation"/>
    <property type="evidence" value="ECO:0007669"/>
    <property type="project" value="UniProtKB-KW"/>
</dbReference>
<dbReference type="CDD" id="cd02440">
    <property type="entry name" value="AdoMet_MTases"/>
    <property type="match status" value="1"/>
</dbReference>
<keyword evidence="1" id="KW-0963">Cytoplasm</keyword>
<dbReference type="PANTHER" id="PTHR47816:SF4">
    <property type="entry name" value="RIBOSOMAL RNA SMALL SUBUNIT METHYLTRANSFERASE C"/>
    <property type="match status" value="1"/>
</dbReference>
<keyword evidence="2" id="KW-0698">rRNA processing</keyword>
<evidence type="ECO:0000259" key="6">
    <source>
        <dbReference type="Pfam" id="PF23186"/>
    </source>
</evidence>
<dbReference type="EMBL" id="RCUW01000008">
    <property type="protein sequence ID" value="RLP68617.1"/>
    <property type="molecule type" value="Genomic_DNA"/>
</dbReference>
<evidence type="ECO:0000256" key="2">
    <source>
        <dbReference type="ARBA" id="ARBA00022552"/>
    </source>
</evidence>
<evidence type="ECO:0000313" key="8">
    <source>
        <dbReference type="Proteomes" id="UP000275395"/>
    </source>
</evidence>
<comment type="caution">
    <text evidence="7">The sequence shown here is derived from an EMBL/GenBank/DDBJ whole genome shotgun (WGS) entry which is preliminary data.</text>
</comment>
<reference evidence="7 8" key="1">
    <citation type="submission" date="2018-10" db="EMBL/GenBank/DDBJ databases">
        <authorList>
            <person name="Li J."/>
        </authorList>
    </citation>
    <scope>NUCLEOTIDE SEQUENCE [LARGE SCALE GENOMIC DNA]</scope>
    <source>
        <strain evidence="7 8">JCM 30549</strain>
    </source>
</reference>
<dbReference type="Proteomes" id="UP000275395">
    <property type="component" value="Unassembled WGS sequence"/>
</dbReference>
<dbReference type="AlphaFoldDB" id="A0A3L6ZL95"/>
<evidence type="ECO:0000259" key="5">
    <source>
        <dbReference type="Pfam" id="PF05175"/>
    </source>
</evidence>
<name>A0A3L6ZL95_9MICO</name>
<dbReference type="SUPFAM" id="SSF53335">
    <property type="entry name" value="S-adenosyl-L-methionine-dependent methyltransferases"/>
    <property type="match status" value="1"/>
</dbReference>
<dbReference type="PANTHER" id="PTHR47816">
    <property type="entry name" value="RIBOSOMAL RNA SMALL SUBUNIT METHYLTRANSFERASE C"/>
    <property type="match status" value="1"/>
</dbReference>
<dbReference type="InterPro" id="IPR055487">
    <property type="entry name" value="DUF7059"/>
</dbReference>
<sequence>MQLNGRVHTTVPAELIDRIRHDLDRAGYTVPAVAELWGEEAEAALHRSQRLSAVRRLRGAPSTPLVTLARLFVLGETVAREAAEAAFPASGLDALERSGLLGSAQLGSAQLGTDSPGDGDVDLRDGVRALIDLRPYSFIDARGAGSWWIASDLGEMVLGRALDEDHVLGIGGATTTLIGLMLPRPVGRALDIGTGCGVQAMHASRLADVVVATDISERALRFARFNAALNGIDGIEFRHGSMYEPVAGERFDLIVTNPPFVITPRTADVPAYEYRDGGLVGDGIVELVVRGAVEHLAPGGMLQMLGNWEYTAAEAGMDRLASWAVGVEHWVIERELQDPAEYAETWIRDGGTHEGTRAFDGLYDAWLDDFERRGVRRIGLGYVLLRRPSDDGPNRRVPLRRTERLHTALTSVPAGLGSHLSDALAGWDAQNTLDDDALRATRLRVAPDVTEERHYWPGAEDPTVMALRQGAGFGRAVPLDTGLAAFVGACDGELAVGVIVDALAELLDADAAALEGSLLPRVRELMADAILVIA</sequence>
<dbReference type="Pfam" id="PF23186">
    <property type="entry name" value="DUF7059"/>
    <property type="match status" value="1"/>
</dbReference>
<protein>
    <submittedName>
        <fullName evidence="7">Methyltransferase domain-containing protein</fullName>
    </submittedName>
</protein>